<evidence type="ECO:0000313" key="2">
    <source>
        <dbReference type="EMBL" id="MDJ1484211.1"/>
    </source>
</evidence>
<feature type="signal peptide" evidence="1">
    <location>
        <begin position="1"/>
        <end position="27"/>
    </location>
</feature>
<dbReference type="RefSeq" id="WP_313985221.1">
    <property type="nucleotide sequence ID" value="NZ_JASJOS010000014.1"/>
</dbReference>
<comment type="caution">
    <text evidence="2">The sequence shown here is derived from an EMBL/GenBank/DDBJ whole genome shotgun (WGS) entry which is preliminary data.</text>
</comment>
<reference evidence="2" key="1">
    <citation type="submission" date="2023-05" db="EMBL/GenBank/DDBJ databases">
        <authorList>
            <person name="Zhang X."/>
        </authorList>
    </citation>
    <scope>NUCLEOTIDE SEQUENCE</scope>
    <source>
        <strain evidence="2">YF14B1</strain>
    </source>
</reference>
<keyword evidence="1" id="KW-0732">Signal</keyword>
<name>A0AAE3QVV8_9BACT</name>
<feature type="chain" id="PRO_5042086911" evidence="1">
    <location>
        <begin position="28"/>
        <end position="191"/>
    </location>
</feature>
<dbReference type="AlphaFoldDB" id="A0AAE3QVV8"/>
<evidence type="ECO:0000313" key="3">
    <source>
        <dbReference type="Proteomes" id="UP001241110"/>
    </source>
</evidence>
<protein>
    <submittedName>
        <fullName evidence="2">Uncharacterized protein</fullName>
    </submittedName>
</protein>
<evidence type="ECO:0000256" key="1">
    <source>
        <dbReference type="SAM" id="SignalP"/>
    </source>
</evidence>
<gene>
    <name evidence="2" type="ORF">QNI16_27175</name>
</gene>
<dbReference type="EMBL" id="JASJOS010000014">
    <property type="protein sequence ID" value="MDJ1484211.1"/>
    <property type="molecule type" value="Genomic_DNA"/>
</dbReference>
<dbReference type="Proteomes" id="UP001241110">
    <property type="component" value="Unassembled WGS sequence"/>
</dbReference>
<organism evidence="2 3">
    <name type="scientific">Xanthocytophaga flava</name>
    <dbReference type="NCBI Taxonomy" id="3048013"/>
    <lineage>
        <taxon>Bacteria</taxon>
        <taxon>Pseudomonadati</taxon>
        <taxon>Bacteroidota</taxon>
        <taxon>Cytophagia</taxon>
        <taxon>Cytophagales</taxon>
        <taxon>Rhodocytophagaceae</taxon>
        <taxon>Xanthocytophaga</taxon>
    </lineage>
</organism>
<accession>A0AAE3QVV8</accession>
<sequence length="191" mass="22372">MKIWKTIYMVIVLSLNIVLLQAQSNQATTEETKRAQLLYAFCRYVKQTPLQQITKQDLQNYIQVSDSAWIPTTSKGRLLQATLDMFQKNLQHVNLEEFEVVSWPKFSDPTKLPKMVWESEPVQDLLGKPTKTADREQELEVGQKQLQNTLIAFKKDQVDTPIQYFLFDEKTGKITSWILIKQGDLHYFLRF</sequence>
<proteinExistence type="predicted"/>